<feature type="domain" description="PiggyBac transposable element-derived protein" evidence="1">
    <location>
        <begin position="1"/>
        <end position="190"/>
    </location>
</feature>
<protein>
    <recommendedName>
        <fullName evidence="1">PiggyBac transposable element-derived protein domain-containing protein</fullName>
    </recommendedName>
</protein>
<keyword evidence="3" id="KW-1185">Reference proteome</keyword>
<dbReference type="Pfam" id="PF13843">
    <property type="entry name" value="DDE_Tnp_1_7"/>
    <property type="match status" value="1"/>
</dbReference>
<gene>
    <name evidence="2" type="ORF">NQ318_002399</name>
</gene>
<comment type="caution">
    <text evidence="2">The sequence shown here is derived from an EMBL/GenBank/DDBJ whole genome shotgun (WGS) entry which is preliminary data.</text>
</comment>
<proteinExistence type="predicted"/>
<dbReference type="Proteomes" id="UP001162162">
    <property type="component" value="Unassembled WGS sequence"/>
</dbReference>
<sequence>MFFDQELLTMIVNYSIKYARDKNRQDFEFNIPDLKRFLGIMIMSGYHILPQTDMYWSRDEDKGIDIIKESMSRNRHFQVSDNDTLDKDDKYAKLRPLFDAVNIRNKQFGIFRHNLAIDEQMVPYIGRHSCKMFIKGKPVRFGFKLCCLCSSDGHLFSFMPYAGANRKQEKQKSSVGLGGDVILELLSAVDEPSNYQSKNFCATGIIRENRTNHCPLESTKSLTKRGRGCYDSAGERSINLRLVKWNDNAIVTAASNNFSLSPLTSAKRIWKDFVRIILIRLIDGLRYKSIP</sequence>
<evidence type="ECO:0000259" key="1">
    <source>
        <dbReference type="Pfam" id="PF13843"/>
    </source>
</evidence>
<evidence type="ECO:0000313" key="3">
    <source>
        <dbReference type="Proteomes" id="UP001162162"/>
    </source>
</evidence>
<dbReference type="InterPro" id="IPR052638">
    <property type="entry name" value="PiggyBac_TE-derived"/>
</dbReference>
<organism evidence="2 3">
    <name type="scientific">Aromia moschata</name>
    <dbReference type="NCBI Taxonomy" id="1265417"/>
    <lineage>
        <taxon>Eukaryota</taxon>
        <taxon>Metazoa</taxon>
        <taxon>Ecdysozoa</taxon>
        <taxon>Arthropoda</taxon>
        <taxon>Hexapoda</taxon>
        <taxon>Insecta</taxon>
        <taxon>Pterygota</taxon>
        <taxon>Neoptera</taxon>
        <taxon>Endopterygota</taxon>
        <taxon>Coleoptera</taxon>
        <taxon>Polyphaga</taxon>
        <taxon>Cucujiformia</taxon>
        <taxon>Chrysomeloidea</taxon>
        <taxon>Cerambycidae</taxon>
        <taxon>Cerambycinae</taxon>
        <taxon>Callichromatini</taxon>
        <taxon>Aromia</taxon>
    </lineage>
</organism>
<reference evidence="2" key="1">
    <citation type="journal article" date="2023" name="Insect Mol. Biol.">
        <title>Genome sequencing provides insights into the evolution of gene families encoding plant cell wall-degrading enzymes in longhorned beetles.</title>
        <authorList>
            <person name="Shin N.R."/>
            <person name="Okamura Y."/>
            <person name="Kirsch R."/>
            <person name="Pauchet Y."/>
        </authorList>
    </citation>
    <scope>NUCLEOTIDE SEQUENCE</scope>
    <source>
        <strain evidence="2">AMC_N1</strain>
    </source>
</reference>
<dbReference type="PANTHER" id="PTHR47055">
    <property type="entry name" value="DDE_TNP_1_7 DOMAIN-CONTAINING PROTEIN"/>
    <property type="match status" value="1"/>
</dbReference>
<dbReference type="AlphaFoldDB" id="A0AAV8YGG1"/>
<accession>A0AAV8YGG1</accession>
<evidence type="ECO:0000313" key="2">
    <source>
        <dbReference type="EMBL" id="KAJ8949989.1"/>
    </source>
</evidence>
<dbReference type="InterPro" id="IPR029526">
    <property type="entry name" value="PGBD"/>
</dbReference>
<dbReference type="PANTHER" id="PTHR47055:SF3">
    <property type="entry name" value="PHORBOL-ESTER_DAG-TYPE DOMAIN-CONTAINING PROTEIN"/>
    <property type="match status" value="1"/>
</dbReference>
<dbReference type="EMBL" id="JAPWTK010000106">
    <property type="protein sequence ID" value="KAJ8949989.1"/>
    <property type="molecule type" value="Genomic_DNA"/>
</dbReference>
<name>A0AAV8YGG1_9CUCU</name>
<dbReference type="GO" id="GO:0043565">
    <property type="term" value="F:sequence-specific DNA binding"/>
    <property type="evidence" value="ECO:0007669"/>
    <property type="project" value="TreeGrafter"/>
</dbReference>